<feature type="transmembrane region" description="Helical" evidence="7">
    <location>
        <begin position="212"/>
        <end position="234"/>
    </location>
</feature>
<dbReference type="InterPro" id="IPR036259">
    <property type="entry name" value="MFS_trans_sf"/>
</dbReference>
<dbReference type="InterPro" id="IPR010290">
    <property type="entry name" value="TM_effector"/>
</dbReference>
<dbReference type="EMBL" id="SRJD01000027">
    <property type="protein sequence ID" value="TGA96303.1"/>
    <property type="molecule type" value="Genomic_DNA"/>
</dbReference>
<feature type="transmembrane region" description="Helical" evidence="7">
    <location>
        <begin position="246"/>
        <end position="264"/>
    </location>
</feature>
<feature type="transmembrane region" description="Helical" evidence="7">
    <location>
        <begin position="80"/>
        <end position="113"/>
    </location>
</feature>
<feature type="transmembrane region" description="Helical" evidence="7">
    <location>
        <begin position="38"/>
        <end position="59"/>
    </location>
</feature>
<keyword evidence="5 7" id="KW-1133">Transmembrane helix</keyword>
<evidence type="ECO:0000256" key="3">
    <source>
        <dbReference type="ARBA" id="ARBA00022475"/>
    </source>
</evidence>
<evidence type="ECO:0000313" key="9">
    <source>
        <dbReference type="EMBL" id="TGA96303.1"/>
    </source>
</evidence>
<dbReference type="Pfam" id="PF05977">
    <property type="entry name" value="MFS_3"/>
    <property type="match status" value="1"/>
</dbReference>
<dbReference type="CDD" id="cd06173">
    <property type="entry name" value="MFS_MefA_like"/>
    <property type="match status" value="1"/>
</dbReference>
<reference evidence="9 10" key="1">
    <citation type="journal article" date="2015" name="Int. J. Syst. Evol. Microbiol.">
        <title>Sporolactobacillus shoreae sp. nov. and Sporolactobacillus spathodeae sp. nov., two spore-forming lactic acid bacteria isolated from tree barks in Thailand.</title>
        <authorList>
            <person name="Thamacharoensuk T."/>
            <person name="Kitahara M."/>
            <person name="Ohkuma M."/>
            <person name="Thongchul N."/>
            <person name="Tanasupawat S."/>
        </authorList>
    </citation>
    <scope>NUCLEOTIDE SEQUENCE [LARGE SCALE GENOMIC DNA]</scope>
    <source>
        <strain evidence="9 10">BK92</strain>
    </source>
</reference>
<evidence type="ECO:0000259" key="8">
    <source>
        <dbReference type="PROSITE" id="PS50850"/>
    </source>
</evidence>
<keyword evidence="6 7" id="KW-0472">Membrane</keyword>
<comment type="subcellular location">
    <subcellularLocation>
        <location evidence="1">Cell membrane</location>
        <topology evidence="1">Multi-pass membrane protein</topology>
    </subcellularLocation>
</comment>
<comment type="caution">
    <text evidence="9">The sequence shown here is derived from an EMBL/GenBank/DDBJ whole genome shotgun (WGS) entry which is preliminary data.</text>
</comment>
<feature type="transmembrane region" description="Helical" evidence="7">
    <location>
        <begin position="12"/>
        <end position="32"/>
    </location>
</feature>
<evidence type="ECO:0000313" key="10">
    <source>
        <dbReference type="Proteomes" id="UP000298347"/>
    </source>
</evidence>
<accession>A0A4Z0GHV5</accession>
<evidence type="ECO:0000256" key="2">
    <source>
        <dbReference type="ARBA" id="ARBA00022448"/>
    </source>
</evidence>
<dbReference type="GO" id="GO:0005886">
    <property type="term" value="C:plasma membrane"/>
    <property type="evidence" value="ECO:0007669"/>
    <property type="project" value="UniProtKB-SubCell"/>
</dbReference>
<gene>
    <name evidence="9" type="ORF">E4665_16115</name>
</gene>
<dbReference type="PROSITE" id="PS50850">
    <property type="entry name" value="MFS"/>
    <property type="match status" value="1"/>
</dbReference>
<feature type="transmembrane region" description="Helical" evidence="7">
    <location>
        <begin position="367"/>
        <end position="386"/>
    </location>
</feature>
<dbReference type="GO" id="GO:0022857">
    <property type="term" value="F:transmembrane transporter activity"/>
    <property type="evidence" value="ECO:0007669"/>
    <property type="project" value="InterPro"/>
</dbReference>
<evidence type="ECO:0000256" key="1">
    <source>
        <dbReference type="ARBA" id="ARBA00004651"/>
    </source>
</evidence>
<organism evidence="9 10">
    <name type="scientific">Sporolactobacillus shoreae</name>
    <dbReference type="NCBI Taxonomy" id="1465501"/>
    <lineage>
        <taxon>Bacteria</taxon>
        <taxon>Bacillati</taxon>
        <taxon>Bacillota</taxon>
        <taxon>Bacilli</taxon>
        <taxon>Bacillales</taxon>
        <taxon>Sporolactobacillaceae</taxon>
        <taxon>Sporolactobacillus</taxon>
    </lineage>
</organism>
<dbReference type="Gene3D" id="1.20.1250.20">
    <property type="entry name" value="MFS general substrate transporter like domains"/>
    <property type="match status" value="1"/>
</dbReference>
<dbReference type="PANTHER" id="PTHR23513:SF6">
    <property type="entry name" value="MAJOR FACILITATOR SUPERFAMILY ASSOCIATED DOMAIN-CONTAINING PROTEIN"/>
    <property type="match status" value="1"/>
</dbReference>
<sequence length="411" mass="43640">MSFRRYWIGQTVSLFGDEVTSLALPLTAVLILHAGAGVMGILTAAGWLPFLFLGIHAGAWVDRLGRRRQIMIIADSLRALLLIAIPISYLTGLLTVTELLIIAFLIGILSVLFNVSSSTLFVSIVPRKQYVEANSLLNGSRAVAFLSGPSVGGFLAQFLSAPIALMADALSFITSALFFSRIHAKEPSSVKAEPGYIGTGLRFIRDSPILRYLLISVATINLFNFIYSALVILYVTRVLHISPGQLGLVLGCGSLGAILGSVITNKMSNHLGLGITLLLGTILFPLPLVLVPLASGSQPLILVFLFFAAFFSGLGVMLLDISSGSISAAAIPAEIRARVSGAFGFVNNGIRPIGALIGSILPTFFGLHGALWIGTVGACFGFLWLLPSHVIKLRDVNDFVTEGGESDSIDQ</sequence>
<dbReference type="InterPro" id="IPR020846">
    <property type="entry name" value="MFS_dom"/>
</dbReference>
<keyword evidence="10" id="KW-1185">Reference proteome</keyword>
<dbReference type="PANTHER" id="PTHR23513">
    <property type="entry name" value="INTEGRAL MEMBRANE EFFLUX PROTEIN-RELATED"/>
    <property type="match status" value="1"/>
</dbReference>
<dbReference type="SUPFAM" id="SSF103473">
    <property type="entry name" value="MFS general substrate transporter"/>
    <property type="match status" value="1"/>
</dbReference>
<dbReference type="Proteomes" id="UP000298347">
    <property type="component" value="Unassembled WGS sequence"/>
</dbReference>
<protein>
    <submittedName>
        <fullName evidence="9">MFS transporter</fullName>
    </submittedName>
</protein>
<evidence type="ECO:0000256" key="5">
    <source>
        <dbReference type="ARBA" id="ARBA00022989"/>
    </source>
</evidence>
<feature type="domain" description="Major facilitator superfamily (MFS) profile" evidence="8">
    <location>
        <begin position="209"/>
        <end position="411"/>
    </location>
</feature>
<evidence type="ECO:0000256" key="4">
    <source>
        <dbReference type="ARBA" id="ARBA00022692"/>
    </source>
</evidence>
<keyword evidence="2" id="KW-0813">Transport</keyword>
<feature type="transmembrane region" description="Helical" evidence="7">
    <location>
        <begin position="154"/>
        <end position="179"/>
    </location>
</feature>
<proteinExistence type="predicted"/>
<evidence type="ECO:0000256" key="7">
    <source>
        <dbReference type="SAM" id="Phobius"/>
    </source>
</evidence>
<keyword evidence="4 7" id="KW-0812">Transmembrane</keyword>
<dbReference type="AlphaFoldDB" id="A0A4Z0GHV5"/>
<evidence type="ECO:0000256" key="6">
    <source>
        <dbReference type="ARBA" id="ARBA00023136"/>
    </source>
</evidence>
<name>A0A4Z0GHV5_9BACL</name>
<feature type="transmembrane region" description="Helical" evidence="7">
    <location>
        <begin position="271"/>
        <end position="294"/>
    </location>
</feature>
<dbReference type="OrthoDB" id="2276409at2"/>
<keyword evidence="3" id="KW-1003">Cell membrane</keyword>
<feature type="transmembrane region" description="Helical" evidence="7">
    <location>
        <begin position="300"/>
        <end position="321"/>
    </location>
</feature>